<dbReference type="RefSeq" id="WP_380747156.1">
    <property type="nucleotide sequence ID" value="NZ_JBHSRF010000004.1"/>
</dbReference>
<gene>
    <name evidence="3" type="ORF">ACFP1K_04395</name>
</gene>
<dbReference type="PIRSF" id="PIRSF018249">
    <property type="entry name" value="MyrA_prd"/>
    <property type="match status" value="1"/>
</dbReference>
<accession>A0ABW1NAQ5</accession>
<dbReference type="Gene3D" id="3.40.50.150">
    <property type="entry name" value="Vaccinia Virus protein VP39"/>
    <property type="match status" value="1"/>
</dbReference>
<dbReference type="Proteomes" id="UP001596137">
    <property type="component" value="Unassembled WGS sequence"/>
</dbReference>
<comment type="caution">
    <text evidence="3">The sequence shown here is derived from an EMBL/GenBank/DDBJ whole genome shotgun (WGS) entry which is preliminary data.</text>
</comment>
<dbReference type="CDD" id="cd02440">
    <property type="entry name" value="AdoMet_MTases"/>
    <property type="match status" value="1"/>
</dbReference>
<feature type="domain" description="Methyltransferase" evidence="1">
    <location>
        <begin position="88"/>
        <end position="170"/>
    </location>
</feature>
<dbReference type="GO" id="GO:0032259">
    <property type="term" value="P:methylation"/>
    <property type="evidence" value="ECO:0007669"/>
    <property type="project" value="UniProtKB-KW"/>
</dbReference>
<dbReference type="GO" id="GO:0008168">
    <property type="term" value="F:methyltransferase activity"/>
    <property type="evidence" value="ECO:0007669"/>
    <property type="project" value="UniProtKB-KW"/>
</dbReference>
<feature type="domain" description="23S rRNA (guanine(745)-N(1))-methyltransferase N-terminal" evidence="2">
    <location>
        <begin position="10"/>
        <end position="43"/>
    </location>
</feature>
<evidence type="ECO:0000259" key="1">
    <source>
        <dbReference type="Pfam" id="PF13649"/>
    </source>
</evidence>
<name>A0ABW1NAQ5_9ACTN</name>
<reference evidence="4" key="1">
    <citation type="journal article" date="2019" name="Int. J. Syst. Evol. Microbiol.">
        <title>The Global Catalogue of Microorganisms (GCM) 10K type strain sequencing project: providing services to taxonomists for standard genome sequencing and annotation.</title>
        <authorList>
            <consortium name="The Broad Institute Genomics Platform"/>
            <consortium name="The Broad Institute Genome Sequencing Center for Infectious Disease"/>
            <person name="Wu L."/>
            <person name="Ma J."/>
        </authorList>
    </citation>
    <scope>NUCLEOTIDE SEQUENCE [LARGE SCALE GENOMIC DNA]</scope>
    <source>
        <strain evidence="4">JCM 30346</strain>
    </source>
</reference>
<sequence>MLADVIEHLACPVCREDLTLAGGVARCAAGHGFDVARQGYVSLRTGSAPAGTADTPAMVEARARFLGAGHFAPVADRLREIAAPAGVVLDAGAGTGYHLAAALGPAAVGIALDISKHALKRAARAHPRIGAVVADVWRPLPVKDGRAEVLLNVFAPRNGPEFARVLAPGGVLAVVTPTPGHLAPLVARLGLLSVGEAKERRLGEALAGHFAEAGHMIEEYELTLGHEDVEAAVGMGPNAWHTDPMALAKEISRLPDPVAVNMSCRISMFRKIT</sequence>
<keyword evidence="3" id="KW-0808">Transferase</keyword>
<protein>
    <submittedName>
        <fullName evidence="3">RNA methyltransferase</fullName>
    </submittedName>
</protein>
<dbReference type="InterPro" id="IPR029063">
    <property type="entry name" value="SAM-dependent_MTases_sf"/>
</dbReference>
<dbReference type="Pfam" id="PF13649">
    <property type="entry name" value="Methyltransf_25"/>
    <property type="match status" value="1"/>
</dbReference>
<keyword evidence="4" id="KW-1185">Reference proteome</keyword>
<dbReference type="InterPro" id="IPR016718">
    <property type="entry name" value="rRNA_m1G-MeTrfase_A_prd"/>
</dbReference>
<dbReference type="InterPro" id="IPR041698">
    <property type="entry name" value="Methyltransf_25"/>
</dbReference>
<keyword evidence="3" id="KW-0489">Methyltransferase</keyword>
<evidence type="ECO:0000313" key="3">
    <source>
        <dbReference type="EMBL" id="MFC6080383.1"/>
    </source>
</evidence>
<dbReference type="Pfam" id="PF21302">
    <property type="entry name" value="Zn_ribbon_RlmA"/>
    <property type="match status" value="1"/>
</dbReference>
<proteinExistence type="predicted"/>
<evidence type="ECO:0000313" key="4">
    <source>
        <dbReference type="Proteomes" id="UP001596137"/>
    </source>
</evidence>
<dbReference type="EMBL" id="JBHSRF010000004">
    <property type="protein sequence ID" value="MFC6080383.1"/>
    <property type="molecule type" value="Genomic_DNA"/>
</dbReference>
<organism evidence="3 4">
    <name type="scientific">Sphaerisporangium aureirubrum</name>
    <dbReference type="NCBI Taxonomy" id="1544736"/>
    <lineage>
        <taxon>Bacteria</taxon>
        <taxon>Bacillati</taxon>
        <taxon>Actinomycetota</taxon>
        <taxon>Actinomycetes</taxon>
        <taxon>Streptosporangiales</taxon>
        <taxon>Streptosporangiaceae</taxon>
        <taxon>Sphaerisporangium</taxon>
    </lineage>
</organism>
<dbReference type="InterPro" id="IPR048647">
    <property type="entry name" value="RlmA_N"/>
</dbReference>
<evidence type="ECO:0000259" key="2">
    <source>
        <dbReference type="Pfam" id="PF21302"/>
    </source>
</evidence>
<dbReference type="SUPFAM" id="SSF53335">
    <property type="entry name" value="S-adenosyl-L-methionine-dependent methyltransferases"/>
    <property type="match status" value="1"/>
</dbReference>